<accession>A0A7J7M010</accession>
<protein>
    <submittedName>
        <fullName evidence="2">Uncharacterized protein</fullName>
    </submittedName>
</protein>
<evidence type="ECO:0000313" key="2">
    <source>
        <dbReference type="EMBL" id="KAF6148172.1"/>
    </source>
</evidence>
<dbReference type="EMBL" id="JACGCM010001854">
    <property type="protein sequence ID" value="KAF6148172.1"/>
    <property type="molecule type" value="Genomic_DNA"/>
</dbReference>
<sequence>MAASGSTYADVMKIPACAVGTSSSLIRRPRMKKTVPPSEQTTPVQIPPGVDLEAVEQEALNLATRDPIRLDTQIRSSISQLYVAWKSVVEVLKLATADYGELIRQPDAEKAALQEQFEQEKVLQREQFEKVKVLQREQFEKEAAATKQEVEEMRRRRLLILCREDVDLALAGKYGEIVFPGDDASLVAEQTPAPPVANDPTKEVAEFKS</sequence>
<comment type="caution">
    <text evidence="2">The sequence shown here is derived from an EMBL/GenBank/DDBJ whole genome shotgun (WGS) entry which is preliminary data.</text>
</comment>
<feature type="compositionally biased region" description="Basic and acidic residues" evidence="1">
    <location>
        <begin position="200"/>
        <end position="209"/>
    </location>
</feature>
<dbReference type="Proteomes" id="UP000541444">
    <property type="component" value="Unassembled WGS sequence"/>
</dbReference>
<proteinExistence type="predicted"/>
<reference evidence="2 3" key="1">
    <citation type="journal article" date="2020" name="IScience">
        <title>Genome Sequencing of the Endangered Kingdonia uniflora (Circaeasteraceae, Ranunculales) Reveals Potential Mechanisms of Evolutionary Specialization.</title>
        <authorList>
            <person name="Sun Y."/>
            <person name="Deng T."/>
            <person name="Zhang A."/>
            <person name="Moore M.J."/>
            <person name="Landis J.B."/>
            <person name="Lin N."/>
            <person name="Zhang H."/>
            <person name="Zhang X."/>
            <person name="Huang J."/>
            <person name="Zhang X."/>
            <person name="Sun H."/>
            <person name="Wang H."/>
        </authorList>
    </citation>
    <scope>NUCLEOTIDE SEQUENCE [LARGE SCALE GENOMIC DNA]</scope>
    <source>
        <strain evidence="2">TB1705</strain>
        <tissue evidence="2">Leaf</tissue>
    </source>
</reference>
<dbReference type="AlphaFoldDB" id="A0A7J7M010"/>
<name>A0A7J7M010_9MAGN</name>
<evidence type="ECO:0000313" key="3">
    <source>
        <dbReference type="Proteomes" id="UP000541444"/>
    </source>
</evidence>
<gene>
    <name evidence="2" type="ORF">GIB67_011947</name>
</gene>
<feature type="region of interest" description="Disordered" evidence="1">
    <location>
        <begin position="189"/>
        <end position="209"/>
    </location>
</feature>
<keyword evidence="3" id="KW-1185">Reference proteome</keyword>
<evidence type="ECO:0000256" key="1">
    <source>
        <dbReference type="SAM" id="MobiDB-lite"/>
    </source>
</evidence>
<organism evidence="2 3">
    <name type="scientific">Kingdonia uniflora</name>
    <dbReference type="NCBI Taxonomy" id="39325"/>
    <lineage>
        <taxon>Eukaryota</taxon>
        <taxon>Viridiplantae</taxon>
        <taxon>Streptophyta</taxon>
        <taxon>Embryophyta</taxon>
        <taxon>Tracheophyta</taxon>
        <taxon>Spermatophyta</taxon>
        <taxon>Magnoliopsida</taxon>
        <taxon>Ranunculales</taxon>
        <taxon>Circaeasteraceae</taxon>
        <taxon>Kingdonia</taxon>
    </lineage>
</organism>